<feature type="transmembrane region" description="Helical" evidence="1">
    <location>
        <begin position="6"/>
        <end position="24"/>
    </location>
</feature>
<organism evidence="2">
    <name type="scientific">Brugia timori</name>
    <dbReference type="NCBI Taxonomy" id="42155"/>
    <lineage>
        <taxon>Eukaryota</taxon>
        <taxon>Metazoa</taxon>
        <taxon>Ecdysozoa</taxon>
        <taxon>Nematoda</taxon>
        <taxon>Chromadorea</taxon>
        <taxon>Rhabditida</taxon>
        <taxon>Spirurina</taxon>
        <taxon>Spiruromorpha</taxon>
        <taxon>Filarioidea</taxon>
        <taxon>Onchocercidae</taxon>
        <taxon>Brugia</taxon>
    </lineage>
</organism>
<sequence length="58" mass="6855">MYSSGYWGYIYLHIYISYNAILLIHSEYGVQQSDTFLISSVSLFLRTDFFLIFLQCGR</sequence>
<keyword evidence="1" id="KW-0812">Transmembrane</keyword>
<proteinExistence type="predicted"/>
<reference evidence="2" key="1">
    <citation type="submission" date="2017-02" db="UniProtKB">
        <authorList>
            <consortium name="WormBaseParasite"/>
        </authorList>
    </citation>
    <scope>IDENTIFICATION</scope>
</reference>
<protein>
    <submittedName>
        <fullName evidence="2">Ovule protein</fullName>
    </submittedName>
</protein>
<keyword evidence="1" id="KW-0472">Membrane</keyword>
<dbReference type="WBParaSite" id="BTMF_0001238501-mRNA-1">
    <property type="protein sequence ID" value="BTMF_0001238501-mRNA-1"/>
    <property type="gene ID" value="BTMF_0001238501"/>
</dbReference>
<name>A0A0R3QXB3_9BILA</name>
<accession>A0A0R3QXB3</accession>
<evidence type="ECO:0000256" key="1">
    <source>
        <dbReference type="SAM" id="Phobius"/>
    </source>
</evidence>
<keyword evidence="1" id="KW-1133">Transmembrane helix</keyword>
<evidence type="ECO:0000313" key="2">
    <source>
        <dbReference type="WBParaSite" id="BTMF_0001238501-mRNA-1"/>
    </source>
</evidence>
<feature type="transmembrane region" description="Helical" evidence="1">
    <location>
        <begin position="36"/>
        <end position="54"/>
    </location>
</feature>
<dbReference type="AlphaFoldDB" id="A0A0R3QXB3"/>